<sequence length="84" mass="9100">MLSAIELDDKSTLAAKEVSNERSYRHLPRKLVAAELPATEMTPQETFGIRRVVAEVSSAASGAFGALSHHVRMPTPGPSRKREG</sequence>
<evidence type="ECO:0008006" key="4">
    <source>
        <dbReference type="Google" id="ProtNLM"/>
    </source>
</evidence>
<dbReference type="EMBL" id="BAABBR010000001">
    <property type="protein sequence ID" value="GAA4039636.1"/>
    <property type="molecule type" value="Genomic_DNA"/>
</dbReference>
<reference evidence="3" key="1">
    <citation type="journal article" date="2019" name="Int. J. Syst. Evol. Microbiol.">
        <title>The Global Catalogue of Microorganisms (GCM) 10K type strain sequencing project: providing services to taxonomists for standard genome sequencing and annotation.</title>
        <authorList>
            <consortium name="The Broad Institute Genomics Platform"/>
            <consortium name="The Broad Institute Genome Sequencing Center for Infectious Disease"/>
            <person name="Wu L."/>
            <person name="Ma J."/>
        </authorList>
    </citation>
    <scope>NUCLEOTIDE SEQUENCE [LARGE SCALE GENOMIC DNA]</scope>
    <source>
        <strain evidence="3">JCM 17564</strain>
    </source>
</reference>
<comment type="caution">
    <text evidence="2">The sequence shown here is derived from an EMBL/GenBank/DDBJ whole genome shotgun (WGS) entry which is preliminary data.</text>
</comment>
<gene>
    <name evidence="2" type="ORF">GCM10022281_20630</name>
</gene>
<dbReference type="Proteomes" id="UP001424459">
    <property type="component" value="Unassembled WGS sequence"/>
</dbReference>
<evidence type="ECO:0000313" key="2">
    <source>
        <dbReference type="EMBL" id="GAA4039636.1"/>
    </source>
</evidence>
<evidence type="ECO:0000256" key="1">
    <source>
        <dbReference type="SAM" id="MobiDB-lite"/>
    </source>
</evidence>
<name>A0ABP7UBE5_9SPHN</name>
<protein>
    <recommendedName>
        <fullName evidence="4">Transposase</fullName>
    </recommendedName>
</protein>
<evidence type="ECO:0000313" key="3">
    <source>
        <dbReference type="Proteomes" id="UP001424459"/>
    </source>
</evidence>
<proteinExistence type="predicted"/>
<organism evidence="2 3">
    <name type="scientific">Sphingomonas rosea</name>
    <dbReference type="NCBI Taxonomy" id="335605"/>
    <lineage>
        <taxon>Bacteria</taxon>
        <taxon>Pseudomonadati</taxon>
        <taxon>Pseudomonadota</taxon>
        <taxon>Alphaproteobacteria</taxon>
        <taxon>Sphingomonadales</taxon>
        <taxon>Sphingomonadaceae</taxon>
        <taxon>Sphingomonas</taxon>
    </lineage>
</organism>
<accession>A0ABP7UBE5</accession>
<feature type="region of interest" description="Disordered" evidence="1">
    <location>
        <begin position="64"/>
        <end position="84"/>
    </location>
</feature>
<keyword evidence="3" id="KW-1185">Reference proteome</keyword>